<dbReference type="Gene3D" id="3.40.50.150">
    <property type="entry name" value="Vaccinia Virus protein VP39"/>
    <property type="match status" value="1"/>
</dbReference>
<proteinExistence type="predicted"/>
<gene>
    <name evidence="2" type="ORF">MNB_SV-8-1165</name>
</gene>
<name>A0A1W1BRP7_9ZZZZ</name>
<dbReference type="AlphaFoldDB" id="A0A1W1BRP7"/>
<protein>
    <recommendedName>
        <fullName evidence="1">Methyltransferase type 11 domain-containing protein</fullName>
    </recommendedName>
</protein>
<sequence>MKNNKNTKETNHWNPKTYNKHTAFVSQLALPVVDLLEPKEGEYILDVGCGDGTLAVEIARRGAKVIGIDMSAEMIEQCQAKGIEAYVGSVTDLPYDEAFDAVFSNAMLHWVKDARTAVNNIAKSLKNGGRFVCEFGGEGNAYHLISAMQEVFAHHPEFGVFDNPWYFPSIEEYTTLLESEGFSVEYIEIIPRPTPMDDVSHWLEIFTNGVTEHLSKEQFETFKEECRVILKETIYTEDGGWMLDYKRLRVKAVKKG</sequence>
<accession>A0A1W1BRP7</accession>
<dbReference type="InterPro" id="IPR013216">
    <property type="entry name" value="Methyltransf_11"/>
</dbReference>
<reference evidence="2" key="1">
    <citation type="submission" date="2016-10" db="EMBL/GenBank/DDBJ databases">
        <authorList>
            <person name="de Groot N.N."/>
        </authorList>
    </citation>
    <scope>NUCLEOTIDE SEQUENCE</scope>
</reference>
<dbReference type="Pfam" id="PF08241">
    <property type="entry name" value="Methyltransf_11"/>
    <property type="match status" value="1"/>
</dbReference>
<dbReference type="InterPro" id="IPR029063">
    <property type="entry name" value="SAM-dependent_MTases_sf"/>
</dbReference>
<feature type="domain" description="Methyltransferase type 11" evidence="1">
    <location>
        <begin position="45"/>
        <end position="133"/>
    </location>
</feature>
<dbReference type="GO" id="GO:0008757">
    <property type="term" value="F:S-adenosylmethionine-dependent methyltransferase activity"/>
    <property type="evidence" value="ECO:0007669"/>
    <property type="project" value="InterPro"/>
</dbReference>
<organism evidence="2">
    <name type="scientific">hydrothermal vent metagenome</name>
    <dbReference type="NCBI Taxonomy" id="652676"/>
    <lineage>
        <taxon>unclassified sequences</taxon>
        <taxon>metagenomes</taxon>
        <taxon>ecological metagenomes</taxon>
    </lineage>
</organism>
<dbReference type="PANTHER" id="PTHR43861:SF1">
    <property type="entry name" value="TRANS-ACONITATE 2-METHYLTRANSFERASE"/>
    <property type="match status" value="1"/>
</dbReference>
<dbReference type="EMBL" id="FPHD01000037">
    <property type="protein sequence ID" value="SFV56278.1"/>
    <property type="molecule type" value="Genomic_DNA"/>
</dbReference>
<dbReference type="PANTHER" id="PTHR43861">
    <property type="entry name" value="TRANS-ACONITATE 2-METHYLTRANSFERASE-RELATED"/>
    <property type="match status" value="1"/>
</dbReference>
<evidence type="ECO:0000313" key="2">
    <source>
        <dbReference type="EMBL" id="SFV56278.1"/>
    </source>
</evidence>
<evidence type="ECO:0000259" key="1">
    <source>
        <dbReference type="Pfam" id="PF08241"/>
    </source>
</evidence>
<dbReference type="SUPFAM" id="SSF53335">
    <property type="entry name" value="S-adenosyl-L-methionine-dependent methyltransferases"/>
    <property type="match status" value="1"/>
</dbReference>
<dbReference type="CDD" id="cd02440">
    <property type="entry name" value="AdoMet_MTases"/>
    <property type="match status" value="1"/>
</dbReference>